<feature type="region of interest" description="Disordered" evidence="5">
    <location>
        <begin position="323"/>
        <end position="463"/>
    </location>
</feature>
<evidence type="ECO:0000256" key="3">
    <source>
        <dbReference type="ARBA" id="ARBA00022989"/>
    </source>
</evidence>
<keyword evidence="4 6" id="KW-0472">Membrane</keyword>
<dbReference type="Gene3D" id="1.20.1070.10">
    <property type="entry name" value="Rhodopsin 7-helix transmembrane proteins"/>
    <property type="match status" value="1"/>
</dbReference>
<comment type="caution">
    <text evidence="8">The sequence shown here is derived from an EMBL/GenBank/DDBJ whole genome shotgun (WGS) entry which is preliminary data.</text>
</comment>
<feature type="domain" description="G-protein coupled receptors family 1 profile" evidence="7">
    <location>
        <begin position="45"/>
        <end position="222"/>
    </location>
</feature>
<reference evidence="8 9" key="1">
    <citation type="journal article" date="2017" name="Curr. Biol.">
        <title>Genome architecture and evolution of a unichromosomal asexual nematode.</title>
        <authorList>
            <person name="Fradin H."/>
            <person name="Zegar C."/>
            <person name="Gutwein M."/>
            <person name="Lucas J."/>
            <person name="Kovtun M."/>
            <person name="Corcoran D."/>
            <person name="Baugh L.R."/>
            <person name="Kiontke K."/>
            <person name="Gunsalus K."/>
            <person name="Fitch D.H."/>
            <person name="Piano F."/>
        </authorList>
    </citation>
    <scope>NUCLEOTIDE SEQUENCE [LARGE SCALE GENOMIC DNA]</scope>
    <source>
        <strain evidence="8">PF1309</strain>
    </source>
</reference>
<dbReference type="STRING" id="2018661.A0A2A2LQJ4"/>
<feature type="compositionally biased region" description="Low complexity" evidence="5">
    <location>
        <begin position="376"/>
        <end position="390"/>
    </location>
</feature>
<protein>
    <recommendedName>
        <fullName evidence="7">G-protein coupled receptors family 1 profile domain-containing protein</fullName>
    </recommendedName>
</protein>
<dbReference type="SUPFAM" id="SSF81321">
    <property type="entry name" value="Family A G protein-coupled receptor-like"/>
    <property type="match status" value="1"/>
</dbReference>
<keyword evidence="2 6" id="KW-0812">Transmembrane</keyword>
<accession>A0A2A2LQJ4</accession>
<sequence length="463" mass="51308">MTTTISVEYVPIADTLSDASRYVTPTQSLTNCIIFSAHFIATFILNTLLLVTILMSKQLRDTFIYCLFAVSSAINLFDIIFNQLLSLINIANGSWVLNKGWCNFNVVVQQFTQLYTLFFIMLISAERAVGMILRDNEYEREGKQNGRYLDGFKVTALATLLCLIAAAVSLATLSPAIPVVEFSNRYLCGIGEKSPIGYSIARIILYLGCLSVVLVCSCAIFRKRIYTSQELISSDGSLDVPQDCDTLITWLRFIYTLLCPISILCWCNDIWVKLKEVICCRSYEPPILVNGMYQGYSQPPSVMTLVATPEGLQLRMPESSMPMKPIYNPLPSRIPPPVASPLPSLQQPIHVPQQQQQIQRSNHSLQQAHPHQPMANRSSTNSGSSTSSRNDTIGSTDTLPVQSPSSSSSDQRESALKSNKPIKPAIDLLTEEPIKNPPPPTKLRLPQATVKSRQPPATTREGL</sequence>
<evidence type="ECO:0000313" key="8">
    <source>
        <dbReference type="EMBL" id="PAV88521.1"/>
    </source>
</evidence>
<evidence type="ECO:0000256" key="4">
    <source>
        <dbReference type="ARBA" id="ARBA00023136"/>
    </source>
</evidence>
<evidence type="ECO:0000256" key="2">
    <source>
        <dbReference type="ARBA" id="ARBA00022692"/>
    </source>
</evidence>
<dbReference type="Proteomes" id="UP000218231">
    <property type="component" value="Unassembled WGS sequence"/>
</dbReference>
<feature type="transmembrane region" description="Helical" evidence="6">
    <location>
        <begin position="62"/>
        <end position="81"/>
    </location>
</feature>
<feature type="transmembrane region" description="Helical" evidence="6">
    <location>
        <begin position="154"/>
        <end position="180"/>
    </location>
</feature>
<evidence type="ECO:0000256" key="5">
    <source>
        <dbReference type="SAM" id="MobiDB-lite"/>
    </source>
</evidence>
<feature type="compositionally biased region" description="Low complexity" evidence="5">
    <location>
        <begin position="345"/>
        <end position="367"/>
    </location>
</feature>
<evidence type="ECO:0000313" key="9">
    <source>
        <dbReference type="Proteomes" id="UP000218231"/>
    </source>
</evidence>
<evidence type="ECO:0000256" key="1">
    <source>
        <dbReference type="ARBA" id="ARBA00004370"/>
    </source>
</evidence>
<feature type="transmembrane region" description="Helical" evidence="6">
    <location>
        <begin position="200"/>
        <end position="221"/>
    </location>
</feature>
<dbReference type="OrthoDB" id="5864106at2759"/>
<dbReference type="GO" id="GO:0016020">
    <property type="term" value="C:membrane"/>
    <property type="evidence" value="ECO:0007669"/>
    <property type="project" value="UniProtKB-SubCell"/>
</dbReference>
<keyword evidence="3 6" id="KW-1133">Transmembrane helix</keyword>
<evidence type="ECO:0000259" key="7">
    <source>
        <dbReference type="PROSITE" id="PS50262"/>
    </source>
</evidence>
<evidence type="ECO:0000256" key="6">
    <source>
        <dbReference type="SAM" id="Phobius"/>
    </source>
</evidence>
<dbReference type="EMBL" id="LIAE01006517">
    <property type="protein sequence ID" value="PAV88521.1"/>
    <property type="molecule type" value="Genomic_DNA"/>
</dbReference>
<gene>
    <name evidence="8" type="ORF">WR25_07903</name>
</gene>
<dbReference type="PROSITE" id="PS50262">
    <property type="entry name" value="G_PROTEIN_RECEP_F1_2"/>
    <property type="match status" value="1"/>
</dbReference>
<keyword evidence="9" id="KW-1185">Reference proteome</keyword>
<comment type="subcellular location">
    <subcellularLocation>
        <location evidence="1">Membrane</location>
    </subcellularLocation>
</comment>
<dbReference type="InterPro" id="IPR017452">
    <property type="entry name" value="GPCR_Rhodpsn_7TM"/>
</dbReference>
<feature type="transmembrane region" description="Helical" evidence="6">
    <location>
        <begin position="33"/>
        <end position="55"/>
    </location>
</feature>
<name>A0A2A2LQJ4_9BILA</name>
<proteinExistence type="predicted"/>
<dbReference type="AlphaFoldDB" id="A0A2A2LQJ4"/>
<dbReference type="CDD" id="cd00637">
    <property type="entry name" value="7tm_classA_rhodopsin-like"/>
    <property type="match status" value="1"/>
</dbReference>
<feature type="compositionally biased region" description="Polar residues" evidence="5">
    <location>
        <begin position="391"/>
        <end position="402"/>
    </location>
</feature>
<organism evidence="8 9">
    <name type="scientific">Diploscapter pachys</name>
    <dbReference type="NCBI Taxonomy" id="2018661"/>
    <lineage>
        <taxon>Eukaryota</taxon>
        <taxon>Metazoa</taxon>
        <taxon>Ecdysozoa</taxon>
        <taxon>Nematoda</taxon>
        <taxon>Chromadorea</taxon>
        <taxon>Rhabditida</taxon>
        <taxon>Rhabditina</taxon>
        <taxon>Rhabditomorpha</taxon>
        <taxon>Rhabditoidea</taxon>
        <taxon>Rhabditidae</taxon>
        <taxon>Diploscapter</taxon>
    </lineage>
</organism>
<feature type="transmembrane region" description="Helical" evidence="6">
    <location>
        <begin position="114"/>
        <end position="133"/>
    </location>
</feature>